<organism evidence="3 4">
    <name type="scientific">Ficus carica</name>
    <name type="common">Common fig</name>
    <dbReference type="NCBI Taxonomy" id="3494"/>
    <lineage>
        <taxon>Eukaryota</taxon>
        <taxon>Viridiplantae</taxon>
        <taxon>Streptophyta</taxon>
        <taxon>Embryophyta</taxon>
        <taxon>Tracheophyta</taxon>
        <taxon>Spermatophyta</taxon>
        <taxon>Magnoliopsida</taxon>
        <taxon>eudicotyledons</taxon>
        <taxon>Gunneridae</taxon>
        <taxon>Pentapetalae</taxon>
        <taxon>rosids</taxon>
        <taxon>fabids</taxon>
        <taxon>Rosales</taxon>
        <taxon>Moraceae</taxon>
        <taxon>Ficeae</taxon>
        <taxon>Ficus</taxon>
    </lineage>
</organism>
<keyword evidence="4" id="KW-1185">Reference proteome</keyword>
<reference evidence="3" key="1">
    <citation type="submission" date="2023-07" db="EMBL/GenBank/DDBJ databases">
        <title>draft genome sequence of fig (Ficus carica).</title>
        <authorList>
            <person name="Takahashi T."/>
            <person name="Nishimura K."/>
        </authorList>
    </citation>
    <scope>NUCLEOTIDE SEQUENCE</scope>
</reference>
<feature type="region of interest" description="Disordered" evidence="2">
    <location>
        <begin position="106"/>
        <end position="128"/>
    </location>
</feature>
<name>A0AA88CS51_FICCA</name>
<proteinExistence type="predicted"/>
<evidence type="ECO:0000256" key="1">
    <source>
        <dbReference type="SAM" id="Coils"/>
    </source>
</evidence>
<protein>
    <submittedName>
        <fullName evidence="3">Uncharacterized protein</fullName>
    </submittedName>
</protein>
<comment type="caution">
    <text evidence="3">The sequence shown here is derived from an EMBL/GenBank/DDBJ whole genome shotgun (WGS) entry which is preliminary data.</text>
</comment>
<sequence length="128" mass="14911">MHRAKGFIELEEENERFECDLARTREEIAKALVEVDCSSEAPRLRHVAEEVTKKSIQSMTKYCEFHRDHGHHTIDCRKLRAEVVELLNKGHLREFLSEKGRETYGLGNESKERKIVQQIEETPSPPPI</sequence>
<accession>A0AA88CS51</accession>
<feature type="coiled-coil region" evidence="1">
    <location>
        <begin position="7"/>
        <end position="34"/>
    </location>
</feature>
<dbReference type="EMBL" id="BTGU01003183">
    <property type="protein sequence ID" value="GMN28076.1"/>
    <property type="molecule type" value="Genomic_DNA"/>
</dbReference>
<gene>
    <name evidence="3" type="ORF">TIFTF001_044194</name>
</gene>
<dbReference type="Proteomes" id="UP001187192">
    <property type="component" value="Unassembled WGS sequence"/>
</dbReference>
<keyword evidence="1" id="KW-0175">Coiled coil</keyword>
<evidence type="ECO:0000313" key="4">
    <source>
        <dbReference type="Proteomes" id="UP001187192"/>
    </source>
</evidence>
<evidence type="ECO:0000256" key="2">
    <source>
        <dbReference type="SAM" id="MobiDB-lite"/>
    </source>
</evidence>
<evidence type="ECO:0000313" key="3">
    <source>
        <dbReference type="EMBL" id="GMN28076.1"/>
    </source>
</evidence>
<dbReference type="AlphaFoldDB" id="A0AA88CS51"/>